<dbReference type="InterPro" id="IPR001387">
    <property type="entry name" value="Cro/C1-type_HTH"/>
</dbReference>
<dbReference type="AlphaFoldDB" id="A0A1M6PQG2"/>
<dbReference type="PANTHER" id="PTHR46558:SF4">
    <property type="entry name" value="DNA-BIDING PHAGE PROTEIN"/>
    <property type="match status" value="1"/>
</dbReference>
<dbReference type="Pfam" id="PF01381">
    <property type="entry name" value="HTH_3"/>
    <property type="match status" value="1"/>
</dbReference>
<dbReference type="STRING" id="1121950.SAMN02745243_02196"/>
<evidence type="ECO:0000313" key="4">
    <source>
        <dbReference type="Proteomes" id="UP000184301"/>
    </source>
</evidence>
<keyword evidence="1" id="KW-0238">DNA-binding</keyword>
<sequence>MTFGEKLRTLRLKANMKQKELAEKAGLGLNTISNYEKGKTYPQNREVYTILANILGVSADELRNENDDFIISARERYGYTGKKQAQKLVEEMGGLFAGGELSDEDLDGVMKAFQDYYWKAKEDNKKYTPKKYKTE</sequence>
<proteinExistence type="predicted"/>
<dbReference type="RefSeq" id="WP_073110084.1">
    <property type="nucleotide sequence ID" value="NZ_FQZY01000029.1"/>
</dbReference>
<dbReference type="EMBL" id="FQZY01000029">
    <property type="protein sequence ID" value="SHK10214.1"/>
    <property type="molecule type" value="Genomic_DNA"/>
</dbReference>
<dbReference type="OrthoDB" id="6315255at2"/>
<evidence type="ECO:0000256" key="1">
    <source>
        <dbReference type="ARBA" id="ARBA00023125"/>
    </source>
</evidence>
<evidence type="ECO:0000313" key="3">
    <source>
        <dbReference type="EMBL" id="SHK10214.1"/>
    </source>
</evidence>
<dbReference type="InterPro" id="IPR010982">
    <property type="entry name" value="Lambda_DNA-bd_dom_sf"/>
</dbReference>
<dbReference type="SUPFAM" id="SSF47413">
    <property type="entry name" value="lambda repressor-like DNA-binding domains"/>
    <property type="match status" value="1"/>
</dbReference>
<feature type="domain" description="HTH cro/C1-type" evidence="2">
    <location>
        <begin position="7"/>
        <end position="62"/>
    </location>
</feature>
<dbReference type="SMART" id="SM00530">
    <property type="entry name" value="HTH_XRE"/>
    <property type="match status" value="1"/>
</dbReference>
<organism evidence="3 4">
    <name type="scientific">Hespellia stercorisuis DSM 15480</name>
    <dbReference type="NCBI Taxonomy" id="1121950"/>
    <lineage>
        <taxon>Bacteria</taxon>
        <taxon>Bacillati</taxon>
        <taxon>Bacillota</taxon>
        <taxon>Clostridia</taxon>
        <taxon>Lachnospirales</taxon>
        <taxon>Lachnospiraceae</taxon>
        <taxon>Hespellia</taxon>
    </lineage>
</organism>
<dbReference type="CDD" id="cd00093">
    <property type="entry name" value="HTH_XRE"/>
    <property type="match status" value="1"/>
</dbReference>
<reference evidence="3 4" key="1">
    <citation type="submission" date="2016-11" db="EMBL/GenBank/DDBJ databases">
        <authorList>
            <person name="Jaros S."/>
            <person name="Januszkiewicz K."/>
            <person name="Wedrychowicz H."/>
        </authorList>
    </citation>
    <scope>NUCLEOTIDE SEQUENCE [LARGE SCALE GENOMIC DNA]</scope>
    <source>
        <strain evidence="3 4">DSM 15480</strain>
    </source>
</reference>
<protein>
    <submittedName>
        <fullName evidence="3">Transcriptional regulator, contains XRE-family HTH domain</fullName>
    </submittedName>
</protein>
<dbReference type="Proteomes" id="UP000184301">
    <property type="component" value="Unassembled WGS sequence"/>
</dbReference>
<gene>
    <name evidence="3" type="ORF">SAMN02745243_02196</name>
</gene>
<evidence type="ECO:0000259" key="2">
    <source>
        <dbReference type="PROSITE" id="PS50943"/>
    </source>
</evidence>
<accession>A0A1M6PQG2</accession>
<keyword evidence="4" id="KW-1185">Reference proteome</keyword>
<dbReference type="GO" id="GO:0003677">
    <property type="term" value="F:DNA binding"/>
    <property type="evidence" value="ECO:0007669"/>
    <property type="project" value="UniProtKB-KW"/>
</dbReference>
<dbReference type="PROSITE" id="PS50943">
    <property type="entry name" value="HTH_CROC1"/>
    <property type="match status" value="1"/>
</dbReference>
<dbReference type="Gene3D" id="1.10.260.40">
    <property type="entry name" value="lambda repressor-like DNA-binding domains"/>
    <property type="match status" value="1"/>
</dbReference>
<name>A0A1M6PQG2_9FIRM</name>
<dbReference type="PANTHER" id="PTHR46558">
    <property type="entry name" value="TRACRIPTIONAL REGULATORY PROTEIN-RELATED-RELATED"/>
    <property type="match status" value="1"/>
</dbReference>